<organism evidence="2 3">
    <name type="scientific">Streptobacillus felis</name>
    <dbReference type="NCBI Taxonomy" id="1384509"/>
    <lineage>
        <taxon>Bacteria</taxon>
        <taxon>Fusobacteriati</taxon>
        <taxon>Fusobacteriota</taxon>
        <taxon>Fusobacteriia</taxon>
        <taxon>Fusobacteriales</taxon>
        <taxon>Leptotrichiaceae</taxon>
        <taxon>Streptobacillus</taxon>
    </lineage>
</organism>
<dbReference type="InterPro" id="IPR013486">
    <property type="entry name" value="SpoIID/LytB"/>
</dbReference>
<accession>A0A7Z0PFE4</accession>
<dbReference type="PANTHER" id="PTHR30032:SF4">
    <property type="entry name" value="AMIDASE ENHANCER"/>
    <property type="match status" value="1"/>
</dbReference>
<dbReference type="Proteomes" id="UP000526184">
    <property type="component" value="Unassembled WGS sequence"/>
</dbReference>
<gene>
    <name evidence="2" type="ORF">HP397_05250</name>
</gene>
<evidence type="ECO:0000313" key="2">
    <source>
        <dbReference type="EMBL" id="NYV28211.1"/>
    </source>
</evidence>
<dbReference type="GO" id="GO:0030288">
    <property type="term" value="C:outer membrane-bounded periplasmic space"/>
    <property type="evidence" value="ECO:0007669"/>
    <property type="project" value="TreeGrafter"/>
</dbReference>
<dbReference type="InterPro" id="IPR013693">
    <property type="entry name" value="SpoIID/LytB_N"/>
</dbReference>
<comment type="caution">
    <text evidence="2">The sequence shown here is derived from an EMBL/GenBank/DDBJ whole genome shotgun (WGS) entry which is preliminary data.</text>
</comment>
<dbReference type="PANTHER" id="PTHR30032">
    <property type="entry name" value="N-ACETYLMURAMOYL-L-ALANINE AMIDASE-RELATED"/>
    <property type="match status" value="1"/>
</dbReference>
<dbReference type="InterPro" id="IPR051922">
    <property type="entry name" value="Bact_Sporulation_Assoc"/>
</dbReference>
<dbReference type="AlphaFoldDB" id="A0A7Z0PFE4"/>
<dbReference type="PROSITE" id="PS51257">
    <property type="entry name" value="PROKAR_LIPOPROTEIN"/>
    <property type="match status" value="1"/>
</dbReference>
<feature type="domain" description="Sporulation stage II protein D amidase enhancer LytB N-terminal" evidence="1">
    <location>
        <begin position="122"/>
        <end position="211"/>
    </location>
</feature>
<evidence type="ECO:0000259" key="1">
    <source>
        <dbReference type="Pfam" id="PF08486"/>
    </source>
</evidence>
<sequence length="381" mass="43709">MKYLKYICVLSLLFSCTNIENRANKNIEKQVIYNNQNKVLRDDVRVRLSNLEKNKLDIILDQNMLINGVTPNNLYIKVEAVDNTIYIDGESFDKIYITNENSIIKIGKYYFYGDIEIKALDSKLILINKLNMEKYLLGVIPFEMPASFPLEALKAQTVIARSYAYRNILRNKKDFDLYDGTISQVYQGIPNNSVDNVKRAINETKGEVIVYNNNIIDAVFHSYSGGYTASGKEVWGNDVPYLQAVEDNFSKGVHSSVLTWEFNIDKNTLNEKIGFIPINFDIKYSESNRVTSLILYNEDHTKEYIFTGNSFRKMFSLSKIKSTSFTINLNDEGMKVVGSGYGHGVGFSQWSSKTMAIDHNMNYIDIIKYFYKDVSVVKRGE</sequence>
<evidence type="ECO:0000313" key="3">
    <source>
        <dbReference type="Proteomes" id="UP000526184"/>
    </source>
</evidence>
<proteinExistence type="predicted"/>
<protein>
    <submittedName>
        <fullName evidence="2">SpoIID/LytB domain-containing protein</fullName>
    </submittedName>
</protein>
<keyword evidence="3" id="KW-1185">Reference proteome</keyword>
<name>A0A7Z0PFE4_9FUSO</name>
<dbReference type="GO" id="GO:0030435">
    <property type="term" value="P:sporulation resulting in formation of a cellular spore"/>
    <property type="evidence" value="ECO:0007669"/>
    <property type="project" value="InterPro"/>
</dbReference>
<dbReference type="NCBIfam" id="TIGR02669">
    <property type="entry name" value="SpoIID_LytB"/>
    <property type="match status" value="1"/>
</dbReference>
<dbReference type="RefSeq" id="WP_180136248.1">
    <property type="nucleotide sequence ID" value="NZ_JABMKT010000026.1"/>
</dbReference>
<dbReference type="EMBL" id="JABMKT010000026">
    <property type="protein sequence ID" value="NYV28211.1"/>
    <property type="molecule type" value="Genomic_DNA"/>
</dbReference>
<dbReference type="Pfam" id="PF08486">
    <property type="entry name" value="SpoIID"/>
    <property type="match status" value="1"/>
</dbReference>
<reference evidence="2 3" key="1">
    <citation type="submission" date="2020-05" db="EMBL/GenBank/DDBJ databases">
        <title>Streptobacillus felis strain LHL191014123.</title>
        <authorList>
            <person name="Fawzy A."/>
            <person name="Rau J."/>
            <person name="Risse K."/>
            <person name="Schauerte N."/>
            <person name="Geiger C."/>
            <person name="Blom J."/>
            <person name="Imirzalioglu C."/>
            <person name="Falgenhauer J."/>
            <person name="Bach A."/>
            <person name="Herden C."/>
            <person name="Eisenberg T."/>
        </authorList>
    </citation>
    <scope>NUCLEOTIDE SEQUENCE [LARGE SCALE GENOMIC DNA]</scope>
    <source>
        <strain evidence="2 3">LHL191014123</strain>
    </source>
</reference>